<name>A0AAD5RMC3_9PEZI</name>
<reference evidence="9" key="1">
    <citation type="submission" date="2022-07" db="EMBL/GenBank/DDBJ databases">
        <title>Draft genome sequence of Zalerion maritima ATCC 34329, a (micro)plastics degrading marine fungus.</title>
        <authorList>
            <person name="Paco A."/>
            <person name="Goncalves M.F.M."/>
            <person name="Rocha-Santos T.A.P."/>
            <person name="Alves A."/>
        </authorList>
    </citation>
    <scope>NUCLEOTIDE SEQUENCE</scope>
    <source>
        <strain evidence="9">ATCC 34329</strain>
    </source>
</reference>
<evidence type="ECO:0000256" key="4">
    <source>
        <dbReference type="ARBA" id="ARBA00022989"/>
    </source>
</evidence>
<evidence type="ECO:0000313" key="9">
    <source>
        <dbReference type="EMBL" id="KAJ2894452.1"/>
    </source>
</evidence>
<accession>A0AAD5RMC3</accession>
<dbReference type="CDD" id="cd03390">
    <property type="entry name" value="PAP2_containing_1_like"/>
    <property type="match status" value="1"/>
</dbReference>
<protein>
    <submittedName>
        <fullName evidence="9">PAP2 superfamily protein</fullName>
    </submittedName>
</protein>
<dbReference type="Gene3D" id="1.20.144.10">
    <property type="entry name" value="Phosphatidic acid phosphatase type 2/haloperoxidase"/>
    <property type="match status" value="1"/>
</dbReference>
<keyword evidence="3 7" id="KW-0812">Transmembrane</keyword>
<feature type="transmembrane region" description="Helical" evidence="7">
    <location>
        <begin position="118"/>
        <end position="137"/>
    </location>
</feature>
<dbReference type="Proteomes" id="UP001201980">
    <property type="component" value="Unassembled WGS sequence"/>
</dbReference>
<organism evidence="9 10">
    <name type="scientific">Zalerion maritima</name>
    <dbReference type="NCBI Taxonomy" id="339359"/>
    <lineage>
        <taxon>Eukaryota</taxon>
        <taxon>Fungi</taxon>
        <taxon>Dikarya</taxon>
        <taxon>Ascomycota</taxon>
        <taxon>Pezizomycotina</taxon>
        <taxon>Sordariomycetes</taxon>
        <taxon>Lulworthiomycetidae</taxon>
        <taxon>Lulworthiales</taxon>
        <taxon>Lulworthiaceae</taxon>
        <taxon>Zalerion</taxon>
    </lineage>
</organism>
<dbReference type="AlphaFoldDB" id="A0AAD5RMC3"/>
<dbReference type="EMBL" id="JAKWBI020000495">
    <property type="protein sequence ID" value="KAJ2894452.1"/>
    <property type="molecule type" value="Genomic_DNA"/>
</dbReference>
<dbReference type="InterPro" id="IPR036938">
    <property type="entry name" value="PAP2/HPO_sf"/>
</dbReference>
<feature type="compositionally biased region" description="Polar residues" evidence="6">
    <location>
        <begin position="358"/>
        <end position="376"/>
    </location>
</feature>
<feature type="domain" description="Phosphatidic acid phosphatase type 2/haloperoxidase" evidence="8">
    <location>
        <begin position="121"/>
        <end position="278"/>
    </location>
</feature>
<evidence type="ECO:0000256" key="6">
    <source>
        <dbReference type="SAM" id="MobiDB-lite"/>
    </source>
</evidence>
<proteinExistence type="inferred from homology"/>
<dbReference type="PANTHER" id="PTHR10165">
    <property type="entry name" value="LIPID PHOSPHATE PHOSPHATASE"/>
    <property type="match status" value="1"/>
</dbReference>
<evidence type="ECO:0000256" key="2">
    <source>
        <dbReference type="ARBA" id="ARBA00008816"/>
    </source>
</evidence>
<dbReference type="InterPro" id="IPR043216">
    <property type="entry name" value="PAP-like"/>
</dbReference>
<feature type="region of interest" description="Disordered" evidence="6">
    <location>
        <begin position="343"/>
        <end position="414"/>
    </location>
</feature>
<dbReference type="PANTHER" id="PTHR10165:SF84">
    <property type="entry name" value="PHOSPHATIDIC ACID PHOSPHATASE BETA"/>
    <property type="match status" value="1"/>
</dbReference>
<comment type="similarity">
    <text evidence="2">Belongs to the PA-phosphatase related phosphoesterase family.</text>
</comment>
<evidence type="ECO:0000259" key="8">
    <source>
        <dbReference type="SMART" id="SM00014"/>
    </source>
</evidence>
<dbReference type="Pfam" id="PF01569">
    <property type="entry name" value="PAP2"/>
    <property type="match status" value="1"/>
</dbReference>
<comment type="caution">
    <text evidence="9">The sequence shown here is derived from an EMBL/GenBank/DDBJ whole genome shotgun (WGS) entry which is preliminary data.</text>
</comment>
<evidence type="ECO:0000313" key="10">
    <source>
        <dbReference type="Proteomes" id="UP001201980"/>
    </source>
</evidence>
<evidence type="ECO:0000256" key="3">
    <source>
        <dbReference type="ARBA" id="ARBA00022692"/>
    </source>
</evidence>
<feature type="transmembrane region" description="Helical" evidence="7">
    <location>
        <begin position="84"/>
        <end position="106"/>
    </location>
</feature>
<comment type="subcellular location">
    <subcellularLocation>
        <location evidence="1">Membrane</location>
        <topology evidence="1">Multi-pass membrane protein</topology>
    </subcellularLocation>
</comment>
<feature type="transmembrane region" description="Helical" evidence="7">
    <location>
        <begin position="232"/>
        <end position="254"/>
    </location>
</feature>
<dbReference type="SUPFAM" id="SSF48317">
    <property type="entry name" value="Acid phosphatase/Vanadium-dependent haloperoxidase"/>
    <property type="match status" value="1"/>
</dbReference>
<dbReference type="InterPro" id="IPR000326">
    <property type="entry name" value="PAP2/HPO"/>
</dbReference>
<dbReference type="GO" id="GO:0016020">
    <property type="term" value="C:membrane"/>
    <property type="evidence" value="ECO:0007669"/>
    <property type="project" value="UniProtKB-SubCell"/>
</dbReference>
<evidence type="ECO:0000256" key="5">
    <source>
        <dbReference type="ARBA" id="ARBA00023136"/>
    </source>
</evidence>
<keyword evidence="5 7" id="KW-0472">Membrane</keyword>
<keyword evidence="10" id="KW-1185">Reference proteome</keyword>
<keyword evidence="4 7" id="KW-1133">Transmembrane helix</keyword>
<gene>
    <name evidence="9" type="ORF">MKZ38_007531</name>
</gene>
<dbReference type="GO" id="GO:0006644">
    <property type="term" value="P:phospholipid metabolic process"/>
    <property type="evidence" value="ECO:0007669"/>
    <property type="project" value="InterPro"/>
</dbReference>
<evidence type="ECO:0000256" key="7">
    <source>
        <dbReference type="SAM" id="Phobius"/>
    </source>
</evidence>
<evidence type="ECO:0000256" key="1">
    <source>
        <dbReference type="ARBA" id="ARBA00004141"/>
    </source>
</evidence>
<sequence>MSPPTLPEHQDPPSGKGNKKKLIVGVVKDFVKDAWVDILTMGALSAAALGIYQAPLAAVRTFPVTFDQSGDIVYPEFAYPYRGWIIPAWLSGVLSAGVPGLIIVLVQFRIKSFRDGANAIIGLFYSLILSCLFQVVMKMLVGGFRPYFLDVCKPDVSDEYVQAHNASGLSGVGFHQSYFSSEICTTEDKATLKTAMTSFPSGHSTAAWAGFVYLFLYLNAKLKVFADYRPRAWKVPVIFAPLLGSTLISCSLTIDQAHNWYDVLVGAVIGTVFAVACYRMVFAAIWDWRFNHVPLQTEENFLYSTGNEMQRDHALWTHKGGWGPGAHGGEGLYAVGRASDGTVRGRHGGRMGEKRGVINNNGETSRSSTATGTTFGNGPEGRASQDETGLRMPPQTARPVEGDAHHARGGIFSG</sequence>
<dbReference type="GO" id="GO:0008195">
    <property type="term" value="F:phosphatidate phosphatase activity"/>
    <property type="evidence" value="ECO:0007669"/>
    <property type="project" value="TreeGrafter"/>
</dbReference>
<dbReference type="SMART" id="SM00014">
    <property type="entry name" value="acidPPc"/>
    <property type="match status" value="1"/>
</dbReference>
<dbReference type="GO" id="GO:0046839">
    <property type="term" value="P:phospholipid dephosphorylation"/>
    <property type="evidence" value="ECO:0007669"/>
    <property type="project" value="TreeGrafter"/>
</dbReference>
<feature type="transmembrane region" description="Helical" evidence="7">
    <location>
        <begin position="260"/>
        <end position="281"/>
    </location>
</feature>
<feature type="transmembrane region" description="Helical" evidence="7">
    <location>
        <begin position="202"/>
        <end position="220"/>
    </location>
</feature>